<organism evidence="2 3">
    <name type="scientific">Cladophialophora chaetospira</name>
    <dbReference type="NCBI Taxonomy" id="386627"/>
    <lineage>
        <taxon>Eukaryota</taxon>
        <taxon>Fungi</taxon>
        <taxon>Dikarya</taxon>
        <taxon>Ascomycota</taxon>
        <taxon>Pezizomycotina</taxon>
        <taxon>Eurotiomycetes</taxon>
        <taxon>Chaetothyriomycetidae</taxon>
        <taxon>Chaetothyriales</taxon>
        <taxon>Herpotrichiellaceae</taxon>
        <taxon>Cladophialophora</taxon>
    </lineage>
</organism>
<dbReference type="Proteomes" id="UP001172673">
    <property type="component" value="Unassembled WGS sequence"/>
</dbReference>
<dbReference type="EMBL" id="JAPDRK010000002">
    <property type="protein sequence ID" value="KAJ9615104.1"/>
    <property type="molecule type" value="Genomic_DNA"/>
</dbReference>
<dbReference type="InterPro" id="IPR000073">
    <property type="entry name" value="AB_hydrolase_1"/>
</dbReference>
<dbReference type="Pfam" id="PF12697">
    <property type="entry name" value="Abhydrolase_6"/>
    <property type="match status" value="1"/>
</dbReference>
<gene>
    <name evidence="2" type="ORF">H2200_001178</name>
</gene>
<comment type="caution">
    <text evidence="2">The sequence shown here is derived from an EMBL/GenBank/DDBJ whole genome shotgun (WGS) entry which is preliminary data.</text>
</comment>
<dbReference type="InterPro" id="IPR029058">
    <property type="entry name" value="AB_hydrolase_fold"/>
</dbReference>
<reference evidence="2" key="1">
    <citation type="submission" date="2022-10" db="EMBL/GenBank/DDBJ databases">
        <title>Culturing micro-colonial fungi from biological soil crusts in the Mojave desert and describing Neophaeococcomyces mojavensis, and introducing the new genera and species Taxawa tesnikishii.</title>
        <authorList>
            <person name="Kurbessoian T."/>
            <person name="Stajich J.E."/>
        </authorList>
    </citation>
    <scope>NUCLEOTIDE SEQUENCE</scope>
    <source>
        <strain evidence="2">TK_41</strain>
    </source>
</reference>
<proteinExistence type="predicted"/>
<protein>
    <recommendedName>
        <fullName evidence="1">AB hydrolase-1 domain-containing protein</fullName>
    </recommendedName>
</protein>
<dbReference type="SUPFAM" id="SSF53474">
    <property type="entry name" value="alpha/beta-Hydrolases"/>
    <property type="match status" value="1"/>
</dbReference>
<keyword evidence="3" id="KW-1185">Reference proteome</keyword>
<name>A0AA38XKD8_9EURO</name>
<evidence type="ECO:0000259" key="1">
    <source>
        <dbReference type="Pfam" id="PF12697"/>
    </source>
</evidence>
<feature type="domain" description="AB hydrolase-1" evidence="1">
    <location>
        <begin position="35"/>
        <end position="156"/>
    </location>
</feature>
<dbReference type="AlphaFoldDB" id="A0AA38XKD8"/>
<accession>A0AA38XKD8</accession>
<sequence length="313" mass="34441">MASFSLTLANGETLTGSNHFPSNSSALRIAALPLIVAVHGGTYTCDYFDADADHTLRHISQALAVPVIAIDRPGYRGTSPLPPTPKESTFIQEQGTYLHKYILPLLWKTHAANLGVSSIFLYAHSIGAAVAVVASSLHACDGDMQTYPLSGMSISGVGSNVKTLPMEAFQKDPKELVGISIRIPNEQKDMLMLGPAKLYNPDILRQTERLQHDVTLEELYDINISWRSYWRKYAANVKVPVLYTLGEFDELWNKSDQDVEDFAKGFVNAPPVEARRLLSAPHCIEHSLQCSGLTLRTFGFAIECAVHHHLVAI</sequence>
<dbReference type="Gene3D" id="3.40.50.1820">
    <property type="entry name" value="alpha/beta hydrolase"/>
    <property type="match status" value="1"/>
</dbReference>
<evidence type="ECO:0000313" key="3">
    <source>
        <dbReference type="Proteomes" id="UP001172673"/>
    </source>
</evidence>
<evidence type="ECO:0000313" key="2">
    <source>
        <dbReference type="EMBL" id="KAJ9615104.1"/>
    </source>
</evidence>